<reference evidence="3" key="1">
    <citation type="journal article" date="2019" name="Int. J. Syst. Evol. Microbiol.">
        <title>The Global Catalogue of Microorganisms (GCM) 10K type strain sequencing project: providing services to taxonomists for standard genome sequencing and annotation.</title>
        <authorList>
            <consortium name="The Broad Institute Genomics Platform"/>
            <consortium name="The Broad Institute Genome Sequencing Center for Infectious Disease"/>
            <person name="Wu L."/>
            <person name="Ma J."/>
        </authorList>
    </citation>
    <scope>NUCLEOTIDE SEQUENCE [LARGE SCALE GENOMIC DNA]</scope>
    <source>
        <strain evidence="3">JCM 18063</strain>
    </source>
</reference>
<dbReference type="Pfam" id="PF02452">
    <property type="entry name" value="PemK_toxin"/>
    <property type="match status" value="1"/>
</dbReference>
<sequence length="179" mass="19861">MTTHRLSHLLRGAARAIGRTLTRSGARRGARTGPRAAGRTDHRGTRYPGDFTGAVRPVYAPHLDGDPDPGEIVWTWVPFEEDHARGKDRPVLLVGHDGPWLLALQLTSKDHDRDAAQEARYGRLWMDIGSGPWDARGRPSEVRINRVVRVEPGAVRREGAVLDRRAFDAVVAAMGRARR</sequence>
<feature type="region of interest" description="Disordered" evidence="1">
    <location>
        <begin position="22"/>
        <end position="50"/>
    </location>
</feature>
<comment type="caution">
    <text evidence="2">The sequence shown here is derived from an EMBL/GenBank/DDBJ whole genome shotgun (WGS) entry which is preliminary data.</text>
</comment>
<accession>A0ABP8YJI0</accession>
<evidence type="ECO:0000313" key="3">
    <source>
        <dbReference type="Proteomes" id="UP001500956"/>
    </source>
</evidence>
<name>A0ABP8YJI0_9MICO</name>
<dbReference type="InterPro" id="IPR003477">
    <property type="entry name" value="PemK-like"/>
</dbReference>
<proteinExistence type="predicted"/>
<dbReference type="RefSeq" id="WP_343037451.1">
    <property type="nucleotide sequence ID" value="NZ_BAABID010000008.1"/>
</dbReference>
<dbReference type="Proteomes" id="UP001500956">
    <property type="component" value="Unassembled WGS sequence"/>
</dbReference>
<evidence type="ECO:0000313" key="2">
    <source>
        <dbReference type="EMBL" id="GAA4729513.1"/>
    </source>
</evidence>
<keyword evidence="3" id="KW-1185">Reference proteome</keyword>
<organism evidence="2 3">
    <name type="scientific">Isoptericola chiayiensis</name>
    <dbReference type="NCBI Taxonomy" id="579446"/>
    <lineage>
        <taxon>Bacteria</taxon>
        <taxon>Bacillati</taxon>
        <taxon>Actinomycetota</taxon>
        <taxon>Actinomycetes</taxon>
        <taxon>Micrococcales</taxon>
        <taxon>Promicromonosporaceae</taxon>
        <taxon>Isoptericola</taxon>
    </lineage>
</organism>
<gene>
    <name evidence="2" type="ORF">GCM10023216_21320</name>
</gene>
<dbReference type="EMBL" id="BAABID010000008">
    <property type="protein sequence ID" value="GAA4729513.1"/>
    <property type="molecule type" value="Genomic_DNA"/>
</dbReference>
<evidence type="ECO:0000256" key="1">
    <source>
        <dbReference type="SAM" id="MobiDB-lite"/>
    </source>
</evidence>
<dbReference type="SUPFAM" id="SSF50118">
    <property type="entry name" value="Cell growth inhibitor/plasmid maintenance toxic component"/>
    <property type="match status" value="1"/>
</dbReference>
<protein>
    <submittedName>
        <fullName evidence="2">Type II toxin-antitoxin system PemK/MazF family toxin</fullName>
    </submittedName>
</protein>